<evidence type="ECO:0008006" key="3">
    <source>
        <dbReference type="Google" id="ProtNLM"/>
    </source>
</evidence>
<evidence type="ECO:0000313" key="1">
    <source>
        <dbReference type="EMBL" id="ACG79993.1"/>
    </source>
</evidence>
<dbReference type="Proteomes" id="UP000001868">
    <property type="component" value="Plasmid pHLK1"/>
</dbReference>
<keyword evidence="1" id="KW-0614">Plasmid</keyword>
<keyword evidence="2" id="KW-1185">Reference proteome</keyword>
<proteinExistence type="predicted"/>
<name>B4RI18_PHEZH</name>
<sequence>MEGENLKHEIEVRAPAAHAFSVFVDEMSGWWPFAYTVSKDPLAKVVMEPRLGGSWFELTVSGRRIPWGAVAAFTPETHLGLTRTGSDGHPLSNISIWFRPRSAKLTQVELQHQAACAHSIAEDGDPLSQPSAWPAILREYAEAASPTSRALLNA</sequence>
<dbReference type="Gene3D" id="3.30.530.20">
    <property type="match status" value="1"/>
</dbReference>
<gene>
    <name evidence="1" type="ordered locus">PHZ_p0050</name>
</gene>
<accession>B4RI18</accession>
<reference evidence="1 2" key="1">
    <citation type="journal article" date="2008" name="BMC Genomics">
        <title>Complete genome of Phenylobacterium zucineum - a novel facultative intracellular bacterium isolated from human erythroleukemia cell line K562.</title>
        <authorList>
            <person name="Luo Y."/>
            <person name="Xu X."/>
            <person name="Ding Z."/>
            <person name="Liu Z."/>
            <person name="Zhang B."/>
            <person name="Yan Z."/>
            <person name="Sun J."/>
            <person name="Hu S."/>
            <person name="Hu X."/>
        </authorList>
    </citation>
    <scope>NUCLEOTIDE SEQUENCE [LARGE SCALE GENOMIC DNA]</scope>
    <source>
        <strain evidence="2">HLK1</strain>
        <plasmid evidence="2">HLK1</plasmid>
        <plasmid evidence="2">Plasmid pHLK1</plasmid>
    </source>
</reference>
<protein>
    <recommendedName>
        <fullName evidence="3">SRPBCC domain-containing protein</fullName>
    </recommendedName>
</protein>
<dbReference type="SUPFAM" id="SSF55961">
    <property type="entry name" value="Bet v1-like"/>
    <property type="match status" value="1"/>
</dbReference>
<dbReference type="InterPro" id="IPR023393">
    <property type="entry name" value="START-like_dom_sf"/>
</dbReference>
<organism evidence="1 2">
    <name type="scientific">Phenylobacterium zucineum (strain HLK1)</name>
    <dbReference type="NCBI Taxonomy" id="450851"/>
    <lineage>
        <taxon>Bacteria</taxon>
        <taxon>Pseudomonadati</taxon>
        <taxon>Pseudomonadota</taxon>
        <taxon>Alphaproteobacteria</taxon>
        <taxon>Caulobacterales</taxon>
        <taxon>Caulobacteraceae</taxon>
        <taxon>Phenylobacterium</taxon>
    </lineage>
</organism>
<dbReference type="AlphaFoldDB" id="B4RI18"/>
<dbReference type="HOGENOM" id="CLU_112319_1_0_5"/>
<dbReference type="KEGG" id="pzu:PHZ_p0050"/>
<dbReference type="eggNOG" id="COG3832">
    <property type="taxonomic scope" value="Bacteria"/>
</dbReference>
<geneLocation type="plasmid" evidence="2">
    <name>pHLK1</name>
</geneLocation>
<evidence type="ECO:0000313" key="2">
    <source>
        <dbReference type="Proteomes" id="UP000001868"/>
    </source>
</evidence>
<dbReference type="EMBL" id="CP000748">
    <property type="protein sequence ID" value="ACG79993.1"/>
    <property type="molecule type" value="Genomic_DNA"/>
</dbReference>